<feature type="domain" description="Wall-associated receptor kinase C-terminal" evidence="6">
    <location>
        <begin position="161"/>
        <end position="244"/>
    </location>
</feature>
<dbReference type="EMBL" id="OZ075130">
    <property type="protein sequence ID" value="CAL4977672.1"/>
    <property type="molecule type" value="Genomic_DNA"/>
</dbReference>
<dbReference type="InterPro" id="IPR025287">
    <property type="entry name" value="WAK_GUB"/>
</dbReference>
<evidence type="ECO:0000256" key="3">
    <source>
        <dbReference type="ARBA" id="ARBA00023180"/>
    </source>
</evidence>
<evidence type="ECO:0000313" key="9">
    <source>
        <dbReference type="EMBL" id="CAM0149964.1"/>
    </source>
</evidence>
<reference evidence="9 10" key="1">
    <citation type="submission" date="2024-10" db="EMBL/GenBank/DDBJ databases">
        <authorList>
            <person name="Ryan C."/>
        </authorList>
    </citation>
    <scope>NUCLEOTIDE SEQUENCE [LARGE SCALE GENOMIC DNA]</scope>
</reference>
<comment type="subcellular location">
    <subcellularLocation>
        <location evidence="1">Membrane</location>
        <topology evidence="1">Single-pass membrane protein</topology>
    </subcellularLocation>
</comment>
<gene>
    <name evidence="8" type="ORF">URODEC1_LOCUS122813</name>
    <name evidence="9" type="ORF">URODEC1_LOCUS123091</name>
    <name evidence="7" type="ORF">URODEC1_LOCUS54307</name>
</gene>
<protein>
    <recommendedName>
        <fullName evidence="11">Wall-associated receptor kinase galacturonan-binding domain-containing protein</fullName>
    </recommendedName>
</protein>
<proteinExistence type="predicted"/>
<dbReference type="PANTHER" id="PTHR33138:SF75">
    <property type="entry name" value="WALL-ASSOCIATED RECEPTOR KINASE GALACTURONAN-BINDING DOMAIN-CONTAINING PROTEIN"/>
    <property type="match status" value="1"/>
</dbReference>
<evidence type="ECO:0000256" key="2">
    <source>
        <dbReference type="ARBA" id="ARBA00022729"/>
    </source>
</evidence>
<organism evidence="9 10">
    <name type="scientific">Urochloa decumbens</name>
    <dbReference type="NCBI Taxonomy" id="240449"/>
    <lineage>
        <taxon>Eukaryota</taxon>
        <taxon>Viridiplantae</taxon>
        <taxon>Streptophyta</taxon>
        <taxon>Embryophyta</taxon>
        <taxon>Tracheophyta</taxon>
        <taxon>Spermatophyta</taxon>
        <taxon>Magnoliopsida</taxon>
        <taxon>Liliopsida</taxon>
        <taxon>Poales</taxon>
        <taxon>Poaceae</taxon>
        <taxon>PACMAD clade</taxon>
        <taxon>Panicoideae</taxon>
        <taxon>Panicodae</taxon>
        <taxon>Paniceae</taxon>
        <taxon>Melinidinae</taxon>
        <taxon>Urochloa</taxon>
    </lineage>
</organism>
<keyword evidence="2 4" id="KW-0732">Signal</keyword>
<keyword evidence="10" id="KW-1185">Reference proteome</keyword>
<evidence type="ECO:0000259" key="5">
    <source>
        <dbReference type="Pfam" id="PF13947"/>
    </source>
</evidence>
<feature type="signal peptide" evidence="4">
    <location>
        <begin position="1"/>
        <end position="19"/>
    </location>
</feature>
<evidence type="ECO:0008006" key="11">
    <source>
        <dbReference type="Google" id="ProtNLM"/>
    </source>
</evidence>
<dbReference type="AlphaFoldDB" id="A0ABC9H5D2"/>
<evidence type="ECO:0000313" key="7">
    <source>
        <dbReference type="EMBL" id="CAL4977672.1"/>
    </source>
</evidence>
<evidence type="ECO:0000256" key="1">
    <source>
        <dbReference type="ARBA" id="ARBA00004167"/>
    </source>
</evidence>
<dbReference type="PANTHER" id="PTHR33138">
    <property type="entry name" value="OS01G0690200 PROTEIN"/>
    <property type="match status" value="1"/>
</dbReference>
<dbReference type="EMBL" id="CAXIPR030002267">
    <property type="protein sequence ID" value="CAM0149656.1"/>
    <property type="molecule type" value="Genomic_DNA"/>
</dbReference>
<evidence type="ECO:0000259" key="6">
    <source>
        <dbReference type="Pfam" id="PF14380"/>
    </source>
</evidence>
<dbReference type="InterPro" id="IPR032872">
    <property type="entry name" value="WAK_assoc_C"/>
</dbReference>
<sequence length="276" mass="29202">MHAAAVLALLVLLPPLALAAALDADCPPASCGNLSIRYPFWLRGQQPSSCGYPSFGIDCDPAGRAPPLLNDSYLRVLDIHYGNSSFVAFHTNLADDPTSGCRATKFNMSAAIALSLLTISPANWELFLCGNCARRLPADWLPMNCSAGSGAGAGGAPWFVYLSHDEHGGEADREIAAAGCQFSAVPVMPGLELRAPGDYGRLVRRGFLLEWKVPGDCAACKATGGGQCRFDAGENAFRCLCPDGSSQPATCARGEFTTLLTDPMTPYERKLLFPAV</sequence>
<accession>A0ABC9H5D2</accession>
<dbReference type="Proteomes" id="UP001497457">
    <property type="component" value="Unassembled WGS sequence"/>
</dbReference>
<keyword evidence="3" id="KW-0325">Glycoprotein</keyword>
<feature type="domain" description="Wall-associated receptor kinase galacturonan-binding" evidence="5">
    <location>
        <begin position="26"/>
        <end position="86"/>
    </location>
</feature>
<evidence type="ECO:0000313" key="10">
    <source>
        <dbReference type="Proteomes" id="UP001497457"/>
    </source>
</evidence>
<feature type="chain" id="PRO_5044722200" description="Wall-associated receptor kinase galacturonan-binding domain-containing protein" evidence="4">
    <location>
        <begin position="20"/>
        <end position="276"/>
    </location>
</feature>
<dbReference type="Pfam" id="PF13947">
    <property type="entry name" value="GUB_WAK_bind"/>
    <property type="match status" value="1"/>
</dbReference>
<evidence type="ECO:0000256" key="4">
    <source>
        <dbReference type="SAM" id="SignalP"/>
    </source>
</evidence>
<dbReference type="GO" id="GO:0016020">
    <property type="term" value="C:membrane"/>
    <property type="evidence" value="ECO:0007669"/>
    <property type="project" value="UniProtKB-SubCell"/>
</dbReference>
<dbReference type="Pfam" id="PF14380">
    <property type="entry name" value="WAK_assoc"/>
    <property type="match status" value="1"/>
</dbReference>
<dbReference type="Proteomes" id="UP001497457">
    <property type="component" value="Chromosome 20rd"/>
</dbReference>
<dbReference type="EMBL" id="CAXIPR030002670">
    <property type="protein sequence ID" value="CAM0149964.1"/>
    <property type="molecule type" value="Genomic_DNA"/>
</dbReference>
<evidence type="ECO:0000313" key="8">
    <source>
        <dbReference type="EMBL" id="CAM0149656.1"/>
    </source>
</evidence>
<name>A0ABC9H5D2_9POAL</name>